<feature type="transmembrane region" description="Helical" evidence="1">
    <location>
        <begin position="157"/>
        <end position="177"/>
    </location>
</feature>
<organism evidence="3 4">
    <name type="scientific">Tissierella simiarum</name>
    <dbReference type="NCBI Taxonomy" id="2841534"/>
    <lineage>
        <taxon>Bacteria</taxon>
        <taxon>Bacillati</taxon>
        <taxon>Bacillota</taxon>
        <taxon>Tissierellia</taxon>
        <taxon>Tissierellales</taxon>
        <taxon>Tissierellaceae</taxon>
        <taxon>Tissierella</taxon>
    </lineage>
</organism>
<dbReference type="Proteomes" id="UP000749471">
    <property type="component" value="Unassembled WGS sequence"/>
</dbReference>
<feature type="transmembrane region" description="Helical" evidence="1">
    <location>
        <begin position="128"/>
        <end position="145"/>
    </location>
</feature>
<evidence type="ECO:0000313" key="3">
    <source>
        <dbReference type="EMBL" id="MBU5438582.1"/>
    </source>
</evidence>
<feature type="transmembrane region" description="Helical" evidence="1">
    <location>
        <begin position="88"/>
        <end position="108"/>
    </location>
</feature>
<dbReference type="CDD" id="cd03392">
    <property type="entry name" value="PAP2_like_2"/>
    <property type="match status" value="1"/>
</dbReference>
<proteinExistence type="predicted"/>
<feature type="domain" description="Phosphatidic acid phosphatase type 2/haloperoxidase" evidence="2">
    <location>
        <begin position="86"/>
        <end position="198"/>
    </location>
</feature>
<keyword evidence="1" id="KW-0812">Transmembrane</keyword>
<dbReference type="PANTHER" id="PTHR14969:SF13">
    <property type="entry name" value="AT30094P"/>
    <property type="match status" value="1"/>
</dbReference>
<dbReference type="InterPro" id="IPR000326">
    <property type="entry name" value="PAP2/HPO"/>
</dbReference>
<comment type="caution">
    <text evidence="3">The sequence shown here is derived from an EMBL/GenBank/DDBJ whole genome shotgun (WGS) entry which is preliminary data.</text>
</comment>
<name>A0ABS6E717_9FIRM</name>
<evidence type="ECO:0000259" key="2">
    <source>
        <dbReference type="SMART" id="SM00014"/>
    </source>
</evidence>
<dbReference type="SMART" id="SM00014">
    <property type="entry name" value="acidPPc"/>
    <property type="match status" value="1"/>
</dbReference>
<reference evidence="3 4" key="1">
    <citation type="submission" date="2021-06" db="EMBL/GenBank/DDBJ databases">
        <authorList>
            <person name="Sun Q."/>
            <person name="Li D."/>
        </authorList>
    </citation>
    <scope>NUCLEOTIDE SEQUENCE [LARGE SCALE GENOMIC DNA]</scope>
    <source>
        <strain evidence="3 4">MSJ-40</strain>
    </source>
</reference>
<gene>
    <name evidence="3" type="ORF">KQI42_11205</name>
</gene>
<accession>A0ABS6E717</accession>
<sequence>MRDNRFTIILSLLAIVIFLSIGFAVRGSDEGILFDVKIIEYVHSKTTSTGVSIMKIVSYFGSAKFFIPIGVVIFLFMIKDKNIYGIKLLVLSTLGSYAFNEVLKSIFFRTRPLEYFLIEQGGFSYPSGHSMVSMTFYTTMAYLFLKRTKDKRIRKIIWGLNFIIIGVIGFSRIYLGVHWPTDILAGYIIGYLFYCISKSLVRSS</sequence>
<evidence type="ECO:0000256" key="1">
    <source>
        <dbReference type="SAM" id="Phobius"/>
    </source>
</evidence>
<feature type="transmembrane region" description="Helical" evidence="1">
    <location>
        <begin position="183"/>
        <end position="201"/>
    </location>
</feature>
<keyword evidence="1" id="KW-0472">Membrane</keyword>
<dbReference type="RefSeq" id="WP_216519802.1">
    <property type="nucleotide sequence ID" value="NZ_JAHLPM010000009.1"/>
</dbReference>
<protein>
    <submittedName>
        <fullName evidence="3">Phosphatase PAP2 family protein</fullName>
    </submittedName>
</protein>
<keyword evidence="1" id="KW-1133">Transmembrane helix</keyword>
<keyword evidence="4" id="KW-1185">Reference proteome</keyword>
<dbReference type="PANTHER" id="PTHR14969">
    <property type="entry name" value="SPHINGOSINE-1-PHOSPHATE PHOSPHOHYDROLASE"/>
    <property type="match status" value="1"/>
</dbReference>
<dbReference type="EMBL" id="JAHLPM010000009">
    <property type="protein sequence ID" value="MBU5438582.1"/>
    <property type="molecule type" value="Genomic_DNA"/>
</dbReference>
<feature type="transmembrane region" description="Helical" evidence="1">
    <location>
        <begin position="56"/>
        <end position="76"/>
    </location>
</feature>
<evidence type="ECO:0000313" key="4">
    <source>
        <dbReference type="Proteomes" id="UP000749471"/>
    </source>
</evidence>
<dbReference type="Pfam" id="PF01569">
    <property type="entry name" value="PAP2"/>
    <property type="match status" value="1"/>
</dbReference>